<reference evidence="9 10" key="1">
    <citation type="journal article" date="2013" name="Stand. Genomic Sci.">
        <title>Genomic Encyclopedia of Type Strains, Phase I: The one thousand microbial genomes (KMG-I) project.</title>
        <authorList>
            <person name="Kyrpides N.C."/>
            <person name="Woyke T."/>
            <person name="Eisen J.A."/>
            <person name="Garrity G."/>
            <person name="Lilburn T.G."/>
            <person name="Beck B.J."/>
            <person name="Whitman W.B."/>
            <person name="Hugenholtz P."/>
            <person name="Klenk H.P."/>
        </authorList>
    </citation>
    <scope>NUCLEOTIDE SEQUENCE [LARGE SCALE GENOMIC DNA]</scope>
    <source>
        <strain evidence="9 10">DSM 13484</strain>
    </source>
</reference>
<dbReference type="GO" id="GO:0005576">
    <property type="term" value="C:extracellular region"/>
    <property type="evidence" value="ECO:0007669"/>
    <property type="project" value="TreeGrafter"/>
</dbReference>
<dbReference type="Gene3D" id="3.20.20.80">
    <property type="entry name" value="Glycosidases"/>
    <property type="match status" value="1"/>
</dbReference>
<evidence type="ECO:0000256" key="2">
    <source>
        <dbReference type="ARBA" id="ARBA00022801"/>
    </source>
</evidence>
<dbReference type="GO" id="GO:0030245">
    <property type="term" value="P:cellulose catabolic process"/>
    <property type="evidence" value="ECO:0007669"/>
    <property type="project" value="UniProtKB-KW"/>
</dbReference>
<sequence length="436" mass="48196">MLRKKIKKGVLQLLYGRNPFFASLLIALLISIGAWAQLPTAQSIAGEMKVGWNMGNTLEAICGETVWGGAITSQATIDAVKASGFNTVRLPCAWDCHATNGVIDPAWMARVKQVVDYCINDNLYVILNIHWDGGWLENNVTTAAQAAVNAKQQNYWTQIANYFKDYDEHLLFAGANEPNVEDATGMSVLLSYHQTFIDAVRATGGNNSSRTLIIQGPSTDIEKTNALMNTLPTDWIANRLMVEVHYYSPYQFTLMSEDASWGSMFYYWGNGYHSATDVNRNATWGEESYADYCFGLMKAKFIDNGIPVILGEYAAAKRNLSPPSDQALHLASRLHYYRYVVNSATSRGIITFCWDTNMGIYDRSTGTVLDQEVIDAILQGAGMAAPGYVTLTNRATELLVDGMYRYADGSNAGQWGNSGSNAQLVVCRNSRELYKA</sequence>
<keyword evidence="3" id="KW-0136">Cellulose degradation</keyword>
<proteinExistence type="inferred from homology"/>
<keyword evidence="4" id="KW-0119">Carbohydrate metabolism</keyword>
<comment type="similarity">
    <text evidence="1 7">Belongs to the glycosyl hydrolase 5 (cellulase A) family.</text>
</comment>
<evidence type="ECO:0000256" key="1">
    <source>
        <dbReference type="ARBA" id="ARBA00005641"/>
    </source>
</evidence>
<comment type="caution">
    <text evidence="9">The sequence shown here is derived from an EMBL/GenBank/DDBJ whole genome shotgun (WGS) entry which is preliminary data.</text>
</comment>
<dbReference type="GO" id="GO:0008422">
    <property type="term" value="F:beta-glucosidase activity"/>
    <property type="evidence" value="ECO:0007669"/>
    <property type="project" value="TreeGrafter"/>
</dbReference>
<evidence type="ECO:0000256" key="4">
    <source>
        <dbReference type="ARBA" id="ARBA00023277"/>
    </source>
</evidence>
<dbReference type="AlphaFoldDB" id="A0A562THZ4"/>
<dbReference type="InterPro" id="IPR001547">
    <property type="entry name" value="Glyco_hydro_5"/>
</dbReference>
<evidence type="ECO:0000256" key="6">
    <source>
        <dbReference type="ARBA" id="ARBA00023326"/>
    </source>
</evidence>
<evidence type="ECO:0000313" key="9">
    <source>
        <dbReference type="EMBL" id="TWI92330.1"/>
    </source>
</evidence>
<dbReference type="OrthoDB" id="9800955at2"/>
<evidence type="ECO:0000256" key="5">
    <source>
        <dbReference type="ARBA" id="ARBA00023295"/>
    </source>
</evidence>
<keyword evidence="2 7" id="KW-0378">Hydrolase</keyword>
<gene>
    <name evidence="9" type="ORF">LX66_1715</name>
</gene>
<dbReference type="PANTHER" id="PTHR31297">
    <property type="entry name" value="GLUCAN ENDO-1,6-BETA-GLUCOSIDASE B"/>
    <property type="match status" value="1"/>
</dbReference>
<dbReference type="InterPro" id="IPR050386">
    <property type="entry name" value="Glycosyl_hydrolase_5"/>
</dbReference>
<accession>A0A562THZ4</accession>
<name>A0A562THZ4_CHIJA</name>
<protein>
    <submittedName>
        <fullName evidence="9">Aryl-phospho-beta-D-glucosidase BglC (GH1 family)</fullName>
    </submittedName>
</protein>
<dbReference type="RefSeq" id="WP_145711767.1">
    <property type="nucleotide sequence ID" value="NZ_BAAAFY010000001.1"/>
</dbReference>
<keyword evidence="5 7" id="KW-0326">Glycosidase</keyword>
<dbReference type="InterPro" id="IPR017853">
    <property type="entry name" value="GH"/>
</dbReference>
<feature type="domain" description="Glycoside hydrolase family 5" evidence="8">
    <location>
        <begin position="64"/>
        <end position="357"/>
    </location>
</feature>
<evidence type="ECO:0000259" key="8">
    <source>
        <dbReference type="Pfam" id="PF00150"/>
    </source>
</evidence>
<keyword evidence="6" id="KW-0624">Polysaccharide degradation</keyword>
<dbReference type="Proteomes" id="UP000316778">
    <property type="component" value="Unassembled WGS sequence"/>
</dbReference>
<dbReference type="SUPFAM" id="SSF51445">
    <property type="entry name" value="(Trans)glycosidases"/>
    <property type="match status" value="1"/>
</dbReference>
<dbReference type="Pfam" id="PF00150">
    <property type="entry name" value="Cellulase"/>
    <property type="match status" value="1"/>
</dbReference>
<organism evidence="9 10">
    <name type="scientific">Chitinophaga japonensis</name>
    <name type="common">Flexibacter japonensis</name>
    <dbReference type="NCBI Taxonomy" id="104662"/>
    <lineage>
        <taxon>Bacteria</taxon>
        <taxon>Pseudomonadati</taxon>
        <taxon>Bacteroidota</taxon>
        <taxon>Chitinophagia</taxon>
        <taxon>Chitinophagales</taxon>
        <taxon>Chitinophagaceae</taxon>
        <taxon>Chitinophaga</taxon>
    </lineage>
</organism>
<keyword evidence="10" id="KW-1185">Reference proteome</keyword>
<evidence type="ECO:0000256" key="7">
    <source>
        <dbReference type="RuleBase" id="RU361153"/>
    </source>
</evidence>
<dbReference type="PANTHER" id="PTHR31297:SF41">
    <property type="entry name" value="ENDOGLUCANASE, PUTATIVE (AFU_ORTHOLOGUE AFUA_5G01830)-RELATED"/>
    <property type="match status" value="1"/>
</dbReference>
<evidence type="ECO:0000313" key="10">
    <source>
        <dbReference type="Proteomes" id="UP000316778"/>
    </source>
</evidence>
<dbReference type="EMBL" id="VLLG01000002">
    <property type="protein sequence ID" value="TWI92330.1"/>
    <property type="molecule type" value="Genomic_DNA"/>
</dbReference>
<evidence type="ECO:0000256" key="3">
    <source>
        <dbReference type="ARBA" id="ARBA00023001"/>
    </source>
</evidence>
<dbReference type="GO" id="GO:0009986">
    <property type="term" value="C:cell surface"/>
    <property type="evidence" value="ECO:0007669"/>
    <property type="project" value="TreeGrafter"/>
</dbReference>